<dbReference type="InterPro" id="IPR000089">
    <property type="entry name" value="Biotin_lipoyl"/>
</dbReference>
<evidence type="ECO:0000259" key="4">
    <source>
        <dbReference type="PROSITE" id="PS50968"/>
    </source>
</evidence>
<evidence type="ECO:0000313" key="6">
    <source>
        <dbReference type="Proteomes" id="UP001501706"/>
    </source>
</evidence>
<gene>
    <name evidence="5" type="primary">gcvH_1</name>
    <name evidence="3" type="synonym">gcvH</name>
    <name evidence="5" type="ORF">GCM10009097_00810</name>
</gene>
<comment type="function">
    <text evidence="3">The glycine cleavage system catalyzes the degradation of glycine. The H protein shuttles the methylamine group of glycine from the P protein to the T protein.</text>
</comment>
<dbReference type="PROSITE" id="PS50968">
    <property type="entry name" value="BIOTINYL_LIPOYL"/>
    <property type="match status" value="1"/>
</dbReference>
<dbReference type="InterPro" id="IPR002930">
    <property type="entry name" value="GCV_H"/>
</dbReference>
<evidence type="ECO:0000256" key="2">
    <source>
        <dbReference type="ARBA" id="ARBA00022823"/>
    </source>
</evidence>
<sequence length="128" mass="13376">MSIQTDAVRFTEDHEWLRPDADGGVVVGITDHAQSALGDLVFVQLPAVGSHYDAGDELAVIESVKAAGDIKAPLSGTVVAVNEAIVQDPGKVNSDPLGSGWFVKLAPDEAPRLDGLLTAQAYARLIEG</sequence>
<evidence type="ECO:0000256" key="1">
    <source>
        <dbReference type="ARBA" id="ARBA00009249"/>
    </source>
</evidence>
<proteinExistence type="inferred from homology"/>
<evidence type="ECO:0000313" key="5">
    <source>
        <dbReference type="EMBL" id="GAA0489255.1"/>
    </source>
</evidence>
<dbReference type="Pfam" id="PF01597">
    <property type="entry name" value="GCV_H"/>
    <property type="match status" value="1"/>
</dbReference>
<dbReference type="Gene3D" id="2.40.50.100">
    <property type="match status" value="1"/>
</dbReference>
<dbReference type="InterPro" id="IPR017453">
    <property type="entry name" value="GCV_H_sub"/>
</dbReference>
<comment type="cofactor">
    <cofactor evidence="3">
        <name>(R)-lipoate</name>
        <dbReference type="ChEBI" id="CHEBI:83088"/>
    </cofactor>
    <text evidence="3">Binds 1 lipoyl cofactor covalently.</text>
</comment>
<name>A0ABN1B3C0_9BURK</name>
<dbReference type="NCBIfam" id="TIGR00527">
    <property type="entry name" value="gcvH"/>
    <property type="match status" value="1"/>
</dbReference>
<dbReference type="NCBIfam" id="NF002270">
    <property type="entry name" value="PRK01202.1"/>
    <property type="match status" value="1"/>
</dbReference>
<keyword evidence="2 3" id="KW-0450">Lipoyl</keyword>
<dbReference type="SUPFAM" id="SSF51230">
    <property type="entry name" value="Single hybrid motif"/>
    <property type="match status" value="1"/>
</dbReference>
<reference evidence="5 6" key="1">
    <citation type="journal article" date="2019" name="Int. J. Syst. Evol. Microbiol.">
        <title>The Global Catalogue of Microorganisms (GCM) 10K type strain sequencing project: providing services to taxonomists for standard genome sequencing and annotation.</title>
        <authorList>
            <consortium name="The Broad Institute Genomics Platform"/>
            <consortium name="The Broad Institute Genome Sequencing Center for Infectious Disease"/>
            <person name="Wu L."/>
            <person name="Ma J."/>
        </authorList>
    </citation>
    <scope>NUCLEOTIDE SEQUENCE [LARGE SCALE GENOMIC DNA]</scope>
    <source>
        <strain evidence="5 6">JCM 14330</strain>
    </source>
</reference>
<protein>
    <recommendedName>
        <fullName evidence="3">Glycine cleavage system H protein</fullName>
    </recommendedName>
</protein>
<dbReference type="CDD" id="cd06848">
    <property type="entry name" value="GCS_H"/>
    <property type="match status" value="1"/>
</dbReference>
<dbReference type="HAMAP" id="MF_00272">
    <property type="entry name" value="GcvH"/>
    <property type="match status" value="1"/>
</dbReference>
<dbReference type="PANTHER" id="PTHR11715">
    <property type="entry name" value="GLYCINE CLEAVAGE SYSTEM H PROTEIN"/>
    <property type="match status" value="1"/>
</dbReference>
<dbReference type="InterPro" id="IPR033753">
    <property type="entry name" value="GCV_H/Fam206"/>
</dbReference>
<dbReference type="EMBL" id="BAAAEN010000001">
    <property type="protein sequence ID" value="GAA0489255.1"/>
    <property type="molecule type" value="Genomic_DNA"/>
</dbReference>
<keyword evidence="6" id="KW-1185">Reference proteome</keyword>
<comment type="similarity">
    <text evidence="1 3">Belongs to the GcvH family.</text>
</comment>
<accession>A0ABN1B3C0</accession>
<dbReference type="Proteomes" id="UP001501706">
    <property type="component" value="Unassembled WGS sequence"/>
</dbReference>
<comment type="subunit">
    <text evidence="3">The glycine cleavage system is composed of four proteins: P, T, L and H.</text>
</comment>
<organism evidence="5 6">
    <name type="scientific">Pigmentiphaga daeguensis</name>
    <dbReference type="NCBI Taxonomy" id="414049"/>
    <lineage>
        <taxon>Bacteria</taxon>
        <taxon>Pseudomonadati</taxon>
        <taxon>Pseudomonadota</taxon>
        <taxon>Betaproteobacteria</taxon>
        <taxon>Burkholderiales</taxon>
        <taxon>Alcaligenaceae</taxon>
        <taxon>Pigmentiphaga</taxon>
    </lineage>
</organism>
<dbReference type="PANTHER" id="PTHR11715:SF3">
    <property type="entry name" value="GLYCINE CLEAVAGE SYSTEM H PROTEIN-RELATED"/>
    <property type="match status" value="1"/>
</dbReference>
<feature type="domain" description="Lipoyl-binding" evidence="4">
    <location>
        <begin position="24"/>
        <end position="106"/>
    </location>
</feature>
<feature type="modified residue" description="N6-lipoyllysine" evidence="3">
    <location>
        <position position="65"/>
    </location>
</feature>
<dbReference type="RefSeq" id="WP_087836941.1">
    <property type="nucleotide sequence ID" value="NZ_BAAAEN010000001.1"/>
</dbReference>
<comment type="caution">
    <text evidence="5">The sequence shown here is derived from an EMBL/GenBank/DDBJ whole genome shotgun (WGS) entry which is preliminary data.</text>
</comment>
<dbReference type="InterPro" id="IPR011053">
    <property type="entry name" value="Single_hybrid_motif"/>
</dbReference>
<evidence type="ECO:0000256" key="3">
    <source>
        <dbReference type="HAMAP-Rule" id="MF_00272"/>
    </source>
</evidence>